<accession>A0A0V0GY14</accession>
<sequence length="89" mass="10357">MLTPKMKKEENTSSLNSVKSLLLPSKILKFLSFQTVHHIQAGTNLHHFFCPTTPRCNSNSLSRSLVFEGMHHWRPTMIRKNCHRRLVTE</sequence>
<dbReference type="EMBL" id="GEDG01030109">
    <property type="protein sequence ID" value="JAP12118.1"/>
    <property type="molecule type" value="Transcribed_RNA"/>
</dbReference>
<protein>
    <submittedName>
        <fullName evidence="1">Putative ovule protein</fullName>
    </submittedName>
</protein>
<organism evidence="1">
    <name type="scientific">Solanum chacoense</name>
    <name type="common">Chaco potato</name>
    <dbReference type="NCBI Taxonomy" id="4108"/>
    <lineage>
        <taxon>Eukaryota</taxon>
        <taxon>Viridiplantae</taxon>
        <taxon>Streptophyta</taxon>
        <taxon>Embryophyta</taxon>
        <taxon>Tracheophyta</taxon>
        <taxon>Spermatophyta</taxon>
        <taxon>Magnoliopsida</taxon>
        <taxon>eudicotyledons</taxon>
        <taxon>Gunneridae</taxon>
        <taxon>Pentapetalae</taxon>
        <taxon>asterids</taxon>
        <taxon>lamiids</taxon>
        <taxon>Solanales</taxon>
        <taxon>Solanaceae</taxon>
        <taxon>Solanoideae</taxon>
        <taxon>Solaneae</taxon>
        <taxon>Solanum</taxon>
    </lineage>
</organism>
<dbReference type="AlphaFoldDB" id="A0A0V0GY14"/>
<name>A0A0V0GY14_SOLCH</name>
<proteinExistence type="predicted"/>
<evidence type="ECO:0000313" key="1">
    <source>
        <dbReference type="EMBL" id="JAP12118.1"/>
    </source>
</evidence>
<reference evidence="1" key="1">
    <citation type="submission" date="2015-12" db="EMBL/GenBank/DDBJ databases">
        <title>Gene expression during late stages of embryo sac development: a critical building block for successful pollen-pistil interactions.</title>
        <authorList>
            <person name="Liu Y."/>
            <person name="Joly V."/>
            <person name="Sabar M."/>
            <person name="Matton D.P."/>
        </authorList>
    </citation>
    <scope>NUCLEOTIDE SEQUENCE</scope>
</reference>